<dbReference type="Gene3D" id="3.40.630.30">
    <property type="match status" value="1"/>
</dbReference>
<keyword evidence="2" id="KW-0808">Transferase</keyword>
<name>A0A099KUZ5_COLPS</name>
<protein>
    <submittedName>
        <fullName evidence="2">GCN5-related N-acetyltransferase</fullName>
    </submittedName>
</protein>
<evidence type="ECO:0000259" key="1">
    <source>
        <dbReference type="PROSITE" id="PS51186"/>
    </source>
</evidence>
<dbReference type="Pfam" id="PF13302">
    <property type="entry name" value="Acetyltransf_3"/>
    <property type="match status" value="1"/>
</dbReference>
<sequence>MITLRDFKEEDKTALLNILNEPQVIKYLSSKIPTPYTLEDAHWWVFTGSKIGIVKAIEFKGELIGCIGAEKGLFEYQRSAELGYWIAKDYWGQGFATRAIKQFIPFVFETTDIVRLFASVFSGNTASERVLSKCGFQLEVIQQKAIFKEGEFFNSHMFSLLKA</sequence>
<dbReference type="PANTHER" id="PTHR43328">
    <property type="entry name" value="ACETYLTRANSFERASE-RELATED"/>
    <property type="match status" value="1"/>
</dbReference>
<dbReference type="RefSeq" id="WP_033092924.1">
    <property type="nucleotide sequence ID" value="NZ_JQED01000008.1"/>
</dbReference>
<dbReference type="Proteomes" id="UP000029843">
    <property type="component" value="Unassembled WGS sequence"/>
</dbReference>
<feature type="domain" description="N-acetyltransferase" evidence="1">
    <location>
        <begin position="2"/>
        <end position="163"/>
    </location>
</feature>
<reference evidence="2 3" key="1">
    <citation type="submission" date="2014-08" db="EMBL/GenBank/DDBJ databases">
        <title>Genomic and Phenotypic Diversity of Colwellia psychrerythraea strains from Disparate Marine Basins.</title>
        <authorList>
            <person name="Techtmann S.M."/>
            <person name="Stelling S.C."/>
            <person name="Utturkar S.M."/>
            <person name="Alshibli N."/>
            <person name="Harris A."/>
            <person name="Brown S.D."/>
            <person name="Hazen T.C."/>
        </authorList>
    </citation>
    <scope>NUCLEOTIDE SEQUENCE [LARGE SCALE GENOMIC DNA]</scope>
    <source>
        <strain evidence="2 3">ND2E</strain>
    </source>
</reference>
<dbReference type="PANTHER" id="PTHR43328:SF1">
    <property type="entry name" value="N-ACETYLTRANSFERASE DOMAIN-CONTAINING PROTEIN"/>
    <property type="match status" value="1"/>
</dbReference>
<accession>A0A099KUZ5</accession>
<dbReference type="EMBL" id="JQED01000008">
    <property type="protein sequence ID" value="KGJ93632.1"/>
    <property type="molecule type" value="Genomic_DNA"/>
</dbReference>
<dbReference type="PROSITE" id="PS51186">
    <property type="entry name" value="GNAT"/>
    <property type="match status" value="1"/>
</dbReference>
<evidence type="ECO:0000313" key="2">
    <source>
        <dbReference type="EMBL" id="KGJ93632.1"/>
    </source>
</evidence>
<proteinExistence type="predicted"/>
<dbReference type="OrthoDB" id="9801656at2"/>
<comment type="caution">
    <text evidence="2">The sequence shown here is derived from an EMBL/GenBank/DDBJ whole genome shotgun (WGS) entry which is preliminary data.</text>
</comment>
<dbReference type="InterPro" id="IPR000182">
    <property type="entry name" value="GNAT_dom"/>
</dbReference>
<gene>
    <name evidence="2" type="ORF">ND2E_2125</name>
</gene>
<evidence type="ECO:0000313" key="3">
    <source>
        <dbReference type="Proteomes" id="UP000029843"/>
    </source>
</evidence>
<organism evidence="2 3">
    <name type="scientific">Colwellia psychrerythraea</name>
    <name type="common">Vibrio psychroerythus</name>
    <dbReference type="NCBI Taxonomy" id="28229"/>
    <lineage>
        <taxon>Bacteria</taxon>
        <taxon>Pseudomonadati</taxon>
        <taxon>Pseudomonadota</taxon>
        <taxon>Gammaproteobacteria</taxon>
        <taxon>Alteromonadales</taxon>
        <taxon>Colwelliaceae</taxon>
        <taxon>Colwellia</taxon>
    </lineage>
</organism>
<dbReference type="InterPro" id="IPR016181">
    <property type="entry name" value="Acyl_CoA_acyltransferase"/>
</dbReference>
<dbReference type="GO" id="GO:0016747">
    <property type="term" value="F:acyltransferase activity, transferring groups other than amino-acyl groups"/>
    <property type="evidence" value="ECO:0007669"/>
    <property type="project" value="InterPro"/>
</dbReference>
<dbReference type="PATRIC" id="fig|28229.4.peg.1152"/>
<dbReference type="SUPFAM" id="SSF55729">
    <property type="entry name" value="Acyl-CoA N-acyltransferases (Nat)"/>
    <property type="match status" value="1"/>
</dbReference>
<dbReference type="AlphaFoldDB" id="A0A099KUZ5"/>